<feature type="transmembrane region" description="Helical" evidence="1">
    <location>
        <begin position="104"/>
        <end position="122"/>
    </location>
</feature>
<keyword evidence="2" id="KW-0732">Signal</keyword>
<feature type="chain" id="PRO_5043419746" evidence="2">
    <location>
        <begin position="25"/>
        <end position="172"/>
    </location>
</feature>
<keyword evidence="4" id="KW-1185">Reference proteome</keyword>
<evidence type="ECO:0000256" key="2">
    <source>
        <dbReference type="SAM" id="SignalP"/>
    </source>
</evidence>
<dbReference type="AlphaFoldDB" id="A0AAW4Y0W5"/>
<comment type="caution">
    <text evidence="3">The sequence shown here is derived from an EMBL/GenBank/DDBJ whole genome shotgun (WGS) entry which is preliminary data.</text>
</comment>
<dbReference type="EMBL" id="JAJNCT010000030">
    <property type="protein sequence ID" value="MCD2167574.1"/>
    <property type="molecule type" value="Genomic_DNA"/>
</dbReference>
<dbReference type="Proteomes" id="UP001199260">
    <property type="component" value="Unassembled WGS sequence"/>
</dbReference>
<evidence type="ECO:0000313" key="3">
    <source>
        <dbReference type="EMBL" id="MCD2167574.1"/>
    </source>
</evidence>
<feature type="transmembrane region" description="Helical" evidence="1">
    <location>
        <begin position="63"/>
        <end position="83"/>
    </location>
</feature>
<keyword evidence="1" id="KW-0472">Membrane</keyword>
<feature type="transmembrane region" description="Helical" evidence="1">
    <location>
        <begin position="142"/>
        <end position="158"/>
    </location>
</feature>
<evidence type="ECO:0000256" key="1">
    <source>
        <dbReference type="SAM" id="Phobius"/>
    </source>
</evidence>
<protein>
    <submittedName>
        <fullName evidence="3">DUF2165 domain-containing protein</fullName>
    </submittedName>
</protein>
<organism evidence="3 4">
    <name type="scientific">Comamonas koreensis</name>
    <dbReference type="NCBI Taxonomy" id="160825"/>
    <lineage>
        <taxon>Bacteria</taxon>
        <taxon>Pseudomonadati</taxon>
        <taxon>Pseudomonadota</taxon>
        <taxon>Betaproteobacteria</taxon>
        <taxon>Burkholderiales</taxon>
        <taxon>Comamonadaceae</taxon>
        <taxon>Comamonas</taxon>
    </lineage>
</organism>
<gene>
    <name evidence="3" type="ORF">LPW39_20860</name>
</gene>
<reference evidence="3 4" key="1">
    <citation type="submission" date="2021-11" db="EMBL/GenBank/DDBJ databases">
        <title>Genome sequence.</title>
        <authorList>
            <person name="Sun Q."/>
        </authorList>
    </citation>
    <scope>NUCLEOTIDE SEQUENCE [LARGE SCALE GENOMIC DNA]</scope>
    <source>
        <strain evidence="3 4">KCTC 12005</strain>
    </source>
</reference>
<name>A0AAW4Y0W5_9BURK</name>
<accession>A0AAW4Y0W5</accession>
<feature type="signal peptide" evidence="2">
    <location>
        <begin position="1"/>
        <end position="24"/>
    </location>
</feature>
<dbReference type="InterPro" id="IPR018681">
    <property type="entry name" value="DUF2165_transmembrane"/>
</dbReference>
<keyword evidence="1" id="KW-1133">Transmembrane helix</keyword>
<dbReference type="RefSeq" id="WP_230779653.1">
    <property type="nucleotide sequence ID" value="NZ_JAJNCT010000030.1"/>
</dbReference>
<proteinExistence type="predicted"/>
<keyword evidence="1" id="KW-0812">Transmembrane</keyword>
<evidence type="ECO:0000313" key="4">
    <source>
        <dbReference type="Proteomes" id="UP001199260"/>
    </source>
</evidence>
<sequence length="172" mass="19039">MMIRLSKSAMVLAMALFATLVAFGNITDYATNFAFVHHVFLMDTTFPGNGIMYRAIEAQWVHHLGYVCIIALEALTALLCWIGGSKLLRARHADAAGFRAAKKWAIAGLTLGFLTWQVGFMSVGGEWFGMWMSKEWNGVPDAFRFFITLLLVLVYLTMDNDSLAAPAQAANH</sequence>
<dbReference type="Pfam" id="PF09933">
    <property type="entry name" value="DUF2165"/>
    <property type="match status" value="1"/>
</dbReference>